<proteinExistence type="predicted"/>
<evidence type="ECO:0000313" key="3">
    <source>
        <dbReference type="EMBL" id="AAF10597.1"/>
    </source>
</evidence>
<dbReference type="InterPro" id="IPR045425">
    <property type="entry name" value="DUF6508"/>
</dbReference>
<keyword evidence="4" id="KW-1185">Reference proteome</keyword>
<evidence type="ECO:0000313" key="4">
    <source>
        <dbReference type="Proteomes" id="UP000002524"/>
    </source>
</evidence>
<dbReference type="InParanoid" id="Q9RVK5"/>
<protein>
    <recommendedName>
        <fullName evidence="2">NTP pyrophosphohydrolase MazG-like domain-containing protein</fullName>
    </recommendedName>
</protein>
<dbReference type="SUPFAM" id="SSF101386">
    <property type="entry name" value="all-alpha NTP pyrophosphatases"/>
    <property type="match status" value="1"/>
</dbReference>
<dbReference type="RefSeq" id="WP_010887665.1">
    <property type="nucleotide sequence ID" value="NC_001263.1"/>
</dbReference>
<dbReference type="CDD" id="cd11531">
    <property type="entry name" value="NTP-PPase_BsYpjD"/>
    <property type="match status" value="1"/>
</dbReference>
<dbReference type="STRING" id="243230.DR_1022"/>
<sequence>MTTPTFSRQAFEDVASFLPIFGANGFDFGTWVLRQGSFPFVTYHPEVGRFVRTLERHGWVYESPDFLWGPWLRTPEAAGLLSGETLPGATPEQLARLLTVFARQERIVDGSRLEMYQSGVLLAALRRVQSWLEWLPTGDTDAPPSVRQEWLPPVPAGTPTRQARAFGEPARPRPAAPFVPPHPSSSLTFSEAAQRVHAFISQFEEGYFPPLLLLARLAEETGEIARVIAHQNGKTPKPGEDVGDLEMELADLLFVAICLANERGLSLERGFARMMDKIEQRDKDRWTKKVDLSWDVPETEVQNPSRPRQRPPTPRTPCPRSSSPKCPK</sequence>
<feature type="region of interest" description="Disordered" evidence="1">
    <location>
        <begin position="292"/>
        <end position="328"/>
    </location>
</feature>
<gene>
    <name evidence="3" type="ordered locus">DR_1022</name>
</gene>
<feature type="compositionally biased region" description="Low complexity" evidence="1">
    <location>
        <begin position="318"/>
        <end position="328"/>
    </location>
</feature>
<dbReference type="InterPro" id="IPR012359">
    <property type="entry name" value="MazG-related_YpjD"/>
</dbReference>
<dbReference type="Gene3D" id="1.10.287.1080">
    <property type="entry name" value="MazG-like"/>
    <property type="match status" value="1"/>
</dbReference>
<dbReference type="PANTHER" id="PTHR42692">
    <property type="entry name" value="NUCLEOTIDE PYROPHOSPHOHYDROLASE"/>
    <property type="match status" value="1"/>
</dbReference>
<dbReference type="AlphaFoldDB" id="Q9RVK5"/>
<dbReference type="InterPro" id="IPR047046">
    <property type="entry name" value="YpjD/YvdC"/>
</dbReference>
<dbReference type="Pfam" id="PF20118">
    <property type="entry name" value="DUF6508"/>
    <property type="match status" value="1"/>
</dbReference>
<dbReference type="PaxDb" id="243230-DR_1022"/>
<organism evidence="3 4">
    <name type="scientific">Deinococcus radiodurans (strain ATCC 13939 / DSM 20539 / JCM 16871 / CCUG 27074 / LMG 4051 / NBRC 15346 / NCIMB 9279 / VKM B-1422 / R1)</name>
    <dbReference type="NCBI Taxonomy" id="243230"/>
    <lineage>
        <taxon>Bacteria</taxon>
        <taxon>Thermotogati</taxon>
        <taxon>Deinococcota</taxon>
        <taxon>Deinococci</taxon>
        <taxon>Deinococcales</taxon>
        <taxon>Deinococcaceae</taxon>
        <taxon>Deinococcus</taxon>
    </lineage>
</organism>
<feature type="domain" description="NTP pyrophosphohydrolase MazG-like" evidence="2">
    <location>
        <begin position="210"/>
        <end position="286"/>
    </location>
</feature>
<dbReference type="HOGENOM" id="CLU_846556_0_0_0"/>
<accession>Q9RVK5</accession>
<evidence type="ECO:0000256" key="1">
    <source>
        <dbReference type="SAM" id="MobiDB-lite"/>
    </source>
</evidence>
<name>Q9RVK5_DEIRA</name>
<dbReference type="PATRIC" id="fig|243230.17.peg.1214"/>
<dbReference type="Pfam" id="PF03819">
    <property type="entry name" value="MazG"/>
    <property type="match status" value="1"/>
</dbReference>
<dbReference type="EMBL" id="AE000513">
    <property type="protein sequence ID" value="AAF10597.1"/>
    <property type="molecule type" value="Genomic_DNA"/>
</dbReference>
<dbReference type="eggNOG" id="COG1694">
    <property type="taxonomic scope" value="Bacteria"/>
</dbReference>
<reference evidence="3 4" key="1">
    <citation type="journal article" date="1999" name="Science">
        <title>Genome sequence of the radioresistant bacterium Deinococcus radiodurans R1.</title>
        <authorList>
            <person name="White O."/>
            <person name="Eisen J.A."/>
            <person name="Heidelberg J.F."/>
            <person name="Hickey E.K."/>
            <person name="Peterson J.D."/>
            <person name="Dodson R.J."/>
            <person name="Haft D.H."/>
            <person name="Gwinn M.L."/>
            <person name="Nelson W.C."/>
            <person name="Richardson D.L."/>
            <person name="Moffat K.S."/>
            <person name="Qin H."/>
            <person name="Jiang L."/>
            <person name="Pamphile W."/>
            <person name="Crosby M."/>
            <person name="Shen M."/>
            <person name="Vamathevan J.J."/>
            <person name="Lam P."/>
            <person name="McDonald L."/>
            <person name="Utterback T."/>
            <person name="Zalewski C."/>
            <person name="Makarova K.S."/>
            <person name="Aravind L."/>
            <person name="Daly M.J."/>
            <person name="Minton K.W."/>
            <person name="Fleischmann R.D."/>
            <person name="Ketchum K.A."/>
            <person name="Nelson K.E."/>
            <person name="Salzberg S."/>
            <person name="Smith H.O."/>
            <person name="Venter J.C."/>
            <person name="Fraser C.M."/>
        </authorList>
    </citation>
    <scope>NUCLEOTIDE SEQUENCE [LARGE SCALE GENOMIC DNA]</scope>
    <source>
        <strain evidence="4">ATCC 13939 / DSM 20539 / JCM 16871 / LMG 4051 / NBRC 15346 / NCIMB 9279 / R1 / VKM B-1422</strain>
    </source>
</reference>
<dbReference type="EnsemblBacteria" id="AAF10597">
    <property type="protein sequence ID" value="AAF10597"/>
    <property type="gene ID" value="DR_1022"/>
</dbReference>
<evidence type="ECO:0000259" key="2">
    <source>
        <dbReference type="Pfam" id="PF03819"/>
    </source>
</evidence>
<dbReference type="PANTHER" id="PTHR42692:SF1">
    <property type="entry name" value="NUCLEOTIDE PYROPHOSPHOHYDROLASE"/>
    <property type="match status" value="1"/>
</dbReference>
<dbReference type="KEGG" id="dra:DR_1022"/>
<dbReference type="Proteomes" id="UP000002524">
    <property type="component" value="Chromosome 1"/>
</dbReference>
<dbReference type="InterPro" id="IPR004518">
    <property type="entry name" value="MazG-like_dom"/>
</dbReference>
<dbReference type="OrthoDB" id="9807397at2"/>
<dbReference type="PIR" id="H75445">
    <property type="entry name" value="H75445"/>
</dbReference>